<dbReference type="PRINTS" id="PR01534">
    <property type="entry name" value="VOMERONASL1R"/>
</dbReference>
<evidence type="ECO:0000256" key="11">
    <source>
        <dbReference type="RuleBase" id="RU364061"/>
    </source>
</evidence>
<dbReference type="GO" id="GO:0005886">
    <property type="term" value="C:plasma membrane"/>
    <property type="evidence" value="ECO:0000318"/>
    <property type="project" value="GO_Central"/>
</dbReference>
<protein>
    <recommendedName>
        <fullName evidence="11">Vomeronasal type-1 receptor</fullName>
    </recommendedName>
</protein>
<keyword evidence="10 11" id="KW-0807">Transducer</keyword>
<evidence type="ECO:0000256" key="10">
    <source>
        <dbReference type="ARBA" id="ARBA00023224"/>
    </source>
</evidence>
<reference evidence="14" key="1">
    <citation type="submission" date="2011-12" db="EMBL/GenBank/DDBJ databases">
        <title>The Draft Genome of Lepisosteus oculatus.</title>
        <authorList>
            <consortium name="The Broad Institute Genome Assembly &amp; Analysis Group"/>
            <consortium name="Computational R&amp;D Group"/>
            <consortium name="and Sequencing Platform"/>
            <person name="Di Palma F."/>
            <person name="Alfoldi J."/>
            <person name="Johnson J."/>
            <person name="Berlin A."/>
            <person name="Gnerre S."/>
            <person name="Jaffe D."/>
            <person name="MacCallum I."/>
            <person name="Young S."/>
            <person name="Walker B.J."/>
            <person name="Lander E.S."/>
            <person name="Lindblad-Toh K."/>
        </authorList>
    </citation>
    <scope>NUCLEOTIDE SEQUENCE [LARGE SCALE GENOMIC DNA]</scope>
</reference>
<keyword evidence="6 11" id="KW-1133">Transmembrane helix</keyword>
<evidence type="ECO:0000256" key="2">
    <source>
        <dbReference type="ARBA" id="ARBA00010663"/>
    </source>
</evidence>
<feature type="domain" description="G-protein coupled receptors family 1 profile" evidence="12">
    <location>
        <begin position="43"/>
        <end position="310"/>
    </location>
</feature>
<evidence type="ECO:0000313" key="13">
    <source>
        <dbReference type="Ensembl" id="ENSLOCP00000022038.1"/>
    </source>
</evidence>
<dbReference type="InterPro" id="IPR004072">
    <property type="entry name" value="Vmron_rcpt_1"/>
</dbReference>
<organism evidence="13 14">
    <name type="scientific">Lepisosteus oculatus</name>
    <name type="common">Spotted gar</name>
    <dbReference type="NCBI Taxonomy" id="7918"/>
    <lineage>
        <taxon>Eukaryota</taxon>
        <taxon>Metazoa</taxon>
        <taxon>Chordata</taxon>
        <taxon>Craniata</taxon>
        <taxon>Vertebrata</taxon>
        <taxon>Euteleostomi</taxon>
        <taxon>Actinopterygii</taxon>
        <taxon>Neopterygii</taxon>
        <taxon>Holostei</taxon>
        <taxon>Semionotiformes</taxon>
        <taxon>Lepisosteidae</taxon>
        <taxon>Lepisosteus</taxon>
    </lineage>
</organism>
<evidence type="ECO:0000313" key="14">
    <source>
        <dbReference type="Proteomes" id="UP000018468"/>
    </source>
</evidence>
<evidence type="ECO:0000256" key="1">
    <source>
        <dbReference type="ARBA" id="ARBA00004651"/>
    </source>
</evidence>
<dbReference type="PROSITE" id="PS50262">
    <property type="entry name" value="G_PROTEIN_RECEP_F1_2"/>
    <property type="match status" value="1"/>
</dbReference>
<keyword evidence="3 11" id="KW-1003">Cell membrane</keyword>
<keyword evidence="14" id="KW-1185">Reference proteome</keyword>
<dbReference type="AlphaFoldDB" id="W5NN29"/>
<evidence type="ECO:0000256" key="9">
    <source>
        <dbReference type="ARBA" id="ARBA00023170"/>
    </source>
</evidence>
<dbReference type="EMBL" id="AHAT01016770">
    <property type="status" value="NOT_ANNOTATED_CDS"/>
    <property type="molecule type" value="Genomic_DNA"/>
</dbReference>
<dbReference type="GeneTree" id="ENSGT01030000234553"/>
<evidence type="ECO:0000256" key="6">
    <source>
        <dbReference type="ARBA" id="ARBA00022989"/>
    </source>
</evidence>
<evidence type="ECO:0000256" key="5">
    <source>
        <dbReference type="ARBA" id="ARBA00022692"/>
    </source>
</evidence>
<dbReference type="GO" id="GO:0019236">
    <property type="term" value="P:response to pheromone"/>
    <property type="evidence" value="ECO:0007669"/>
    <property type="project" value="UniProtKB-KW"/>
</dbReference>
<evidence type="ECO:0000256" key="8">
    <source>
        <dbReference type="ARBA" id="ARBA00023136"/>
    </source>
</evidence>
<evidence type="ECO:0000256" key="7">
    <source>
        <dbReference type="ARBA" id="ARBA00023040"/>
    </source>
</evidence>
<dbReference type="PANTHER" id="PTHR24062">
    <property type="entry name" value="VOMERONASAL TYPE-1 RECEPTOR"/>
    <property type="match status" value="1"/>
</dbReference>
<comment type="subcellular location">
    <subcellularLocation>
        <location evidence="1 11">Cell membrane</location>
        <topology evidence="1 11">Multi-pass membrane protein</topology>
    </subcellularLocation>
</comment>
<dbReference type="OMA" id="LYKHSQH"/>
<feature type="transmembrane region" description="Helical" evidence="11">
    <location>
        <begin position="212"/>
        <end position="233"/>
    </location>
</feature>
<dbReference type="eggNOG" id="KOG4219">
    <property type="taxonomic scope" value="Eukaryota"/>
</dbReference>
<dbReference type="SUPFAM" id="SSF81321">
    <property type="entry name" value="Family A G protein-coupled receptor-like"/>
    <property type="match status" value="1"/>
</dbReference>
<name>W5NN29_LEPOC</name>
<comment type="similarity">
    <text evidence="2 11">Belongs to the G-protein coupled receptor 1 family.</text>
</comment>
<dbReference type="GO" id="GO:0005550">
    <property type="term" value="F:pheromone binding"/>
    <property type="evidence" value="ECO:0000318"/>
    <property type="project" value="GO_Central"/>
</dbReference>
<feature type="transmembrane region" description="Helical" evidence="11">
    <location>
        <begin position="254"/>
        <end position="271"/>
    </location>
</feature>
<dbReference type="Gene3D" id="1.20.1070.10">
    <property type="entry name" value="Rhodopsin 7-helix transmembrane proteins"/>
    <property type="match status" value="1"/>
</dbReference>
<keyword evidence="5 11" id="KW-0812">Transmembrane</keyword>
<dbReference type="PRINTS" id="PR00237">
    <property type="entry name" value="GPCRRHODOPSN"/>
</dbReference>
<feature type="transmembrane region" description="Helical" evidence="11">
    <location>
        <begin position="294"/>
        <end position="312"/>
    </location>
</feature>
<reference evidence="13" key="2">
    <citation type="submission" date="2025-08" db="UniProtKB">
        <authorList>
            <consortium name="Ensembl"/>
        </authorList>
    </citation>
    <scope>IDENTIFICATION</scope>
</reference>
<dbReference type="InterPro" id="IPR000276">
    <property type="entry name" value="GPCR_Rhodpsn"/>
</dbReference>
<feature type="transmembrane region" description="Helical" evidence="11">
    <location>
        <begin position="117"/>
        <end position="136"/>
    </location>
</feature>
<keyword evidence="4 11" id="KW-0589">Pheromone response</keyword>
<dbReference type="InParanoid" id="W5NN29"/>
<feature type="transmembrane region" description="Helical" evidence="11">
    <location>
        <begin position="148"/>
        <end position="172"/>
    </location>
</feature>
<reference evidence="13" key="3">
    <citation type="submission" date="2025-09" db="UniProtKB">
        <authorList>
            <consortium name="Ensembl"/>
        </authorList>
    </citation>
    <scope>IDENTIFICATION</scope>
</reference>
<dbReference type="Ensembl" id="ENSLOCT00000022077.1">
    <property type="protein sequence ID" value="ENSLOCP00000022038.1"/>
    <property type="gene ID" value="ENSLOCG00000017935.1"/>
</dbReference>
<keyword evidence="9 11" id="KW-0675">Receptor</keyword>
<keyword evidence="8 11" id="KW-0472">Membrane</keyword>
<evidence type="ECO:0000259" key="12">
    <source>
        <dbReference type="PROSITE" id="PS50262"/>
    </source>
</evidence>
<dbReference type="Pfam" id="PF03402">
    <property type="entry name" value="V1R"/>
    <property type="match status" value="1"/>
</dbReference>
<feature type="transmembrane region" description="Helical" evidence="11">
    <location>
        <begin position="31"/>
        <end position="55"/>
    </location>
</feature>
<sequence>ISFLQIPLLGYIGYIAFLTLSMDPQVVIRGMLYLFLVVVGVPGNLAVIWAFCHIMRSERKLMPADAIVLHLAAVNLLVAAVRCSFEALAAFGVLYVFNNTGCKTIIFIYRTSRSLSIWLTFVLSTFQCISIVPPGSRGYSIKSHAPRYLGGVFVFLWILNSWLSSAALAFAVSSGDNSTRTQYGINIEFCIVNFPSSTWKNAVGAVQVARDAVPIFLMVAASLFILLFLYRHSQQVKGLRSAKRTQKESAESRAAKTVVTLVTLYVLFYGIDNGLWVYTLTVTQTLSTSLISDLRIFFASLYAAVSPLVIIASNKKVKSQLGCMKTE</sequence>
<keyword evidence="7 11" id="KW-0297">G-protein coupled receptor</keyword>
<dbReference type="InterPro" id="IPR017452">
    <property type="entry name" value="GPCR_Rhodpsn_7TM"/>
</dbReference>
<evidence type="ECO:0000256" key="4">
    <source>
        <dbReference type="ARBA" id="ARBA00022507"/>
    </source>
</evidence>
<proteinExistence type="inferred from homology"/>
<dbReference type="HOGENOM" id="CLU_058641_2_0_1"/>
<accession>W5NN29</accession>
<dbReference type="Proteomes" id="UP000018468">
    <property type="component" value="Linkage group LG3"/>
</dbReference>
<dbReference type="GO" id="GO:0016503">
    <property type="term" value="F:pheromone receptor activity"/>
    <property type="evidence" value="ECO:0007669"/>
    <property type="project" value="InterPro"/>
</dbReference>
<dbReference type="FunFam" id="1.20.1070.10:FF:000300">
    <property type="entry name" value="Vomeronasal type-1 receptor"/>
    <property type="match status" value="1"/>
</dbReference>
<evidence type="ECO:0000256" key="3">
    <source>
        <dbReference type="ARBA" id="ARBA00022475"/>
    </source>
</evidence>